<protein>
    <submittedName>
        <fullName evidence="2">Uncharacterized protein</fullName>
    </submittedName>
</protein>
<feature type="region of interest" description="Disordered" evidence="1">
    <location>
        <begin position="229"/>
        <end position="287"/>
    </location>
</feature>
<feature type="region of interest" description="Disordered" evidence="1">
    <location>
        <begin position="178"/>
        <end position="199"/>
    </location>
</feature>
<feature type="compositionally biased region" description="Polar residues" evidence="1">
    <location>
        <begin position="242"/>
        <end position="253"/>
    </location>
</feature>
<dbReference type="AlphaFoldDB" id="A0A5J4U2J2"/>
<dbReference type="EMBL" id="SNRW01021486">
    <property type="protein sequence ID" value="KAA6364568.1"/>
    <property type="molecule type" value="Genomic_DNA"/>
</dbReference>
<evidence type="ECO:0000256" key="1">
    <source>
        <dbReference type="SAM" id="MobiDB-lite"/>
    </source>
</evidence>
<proteinExistence type="predicted"/>
<accession>A0A5J4U2J2</accession>
<reference evidence="2 3" key="1">
    <citation type="submission" date="2019-03" db="EMBL/GenBank/DDBJ databases">
        <title>Single cell metagenomics reveals metabolic interactions within the superorganism composed of flagellate Streblomastix strix and complex community of Bacteroidetes bacteria on its surface.</title>
        <authorList>
            <person name="Treitli S.C."/>
            <person name="Kolisko M."/>
            <person name="Husnik F."/>
            <person name="Keeling P."/>
            <person name="Hampl V."/>
        </authorList>
    </citation>
    <scope>NUCLEOTIDE SEQUENCE [LARGE SCALE GENOMIC DNA]</scope>
    <source>
        <strain evidence="2">ST1C</strain>
    </source>
</reference>
<dbReference type="Proteomes" id="UP000324800">
    <property type="component" value="Unassembled WGS sequence"/>
</dbReference>
<feature type="compositionally biased region" description="Basic residues" evidence="1">
    <location>
        <begin position="277"/>
        <end position="287"/>
    </location>
</feature>
<sequence length="287" mass="34534">MEQSKTVTRNVYFLLIPPISAYLQKQNSRLPLLFYTTKRDLQQRRSERSICPTHKRTDESDENDFLDEIIPGIIMPHLSPHKIDIKTAQRTWQNRVHDLIRDFSVIQHKNSKLHNKFATQKLFIFRDWIEFCADAGFSLEQISIPYQLSKEYMSLFPKKSQEETNLLEYMKMRRCMRQRMGREQKRRNQSRQSWMQKRKRNRIVAVVAAATVVEEEEEEEDKYKKIGQGKEILQRNEPMETRTGQRMMNATNKWKNRNRSNMKENNRLRTSNNPNRNNHKDKRSKSK</sequence>
<organism evidence="2 3">
    <name type="scientific">Streblomastix strix</name>
    <dbReference type="NCBI Taxonomy" id="222440"/>
    <lineage>
        <taxon>Eukaryota</taxon>
        <taxon>Metamonada</taxon>
        <taxon>Preaxostyla</taxon>
        <taxon>Oxymonadida</taxon>
        <taxon>Streblomastigidae</taxon>
        <taxon>Streblomastix</taxon>
    </lineage>
</organism>
<feature type="compositionally biased region" description="Basic residues" evidence="1">
    <location>
        <begin position="178"/>
        <end position="189"/>
    </location>
</feature>
<gene>
    <name evidence="2" type="ORF">EZS28_039904</name>
</gene>
<evidence type="ECO:0000313" key="2">
    <source>
        <dbReference type="EMBL" id="KAA6364568.1"/>
    </source>
</evidence>
<comment type="caution">
    <text evidence="2">The sequence shown here is derived from an EMBL/GenBank/DDBJ whole genome shotgun (WGS) entry which is preliminary data.</text>
</comment>
<name>A0A5J4U2J2_9EUKA</name>
<evidence type="ECO:0000313" key="3">
    <source>
        <dbReference type="Proteomes" id="UP000324800"/>
    </source>
</evidence>